<organism evidence="11">
    <name type="scientific">Timema genevievae</name>
    <name type="common">Walking stick</name>
    <dbReference type="NCBI Taxonomy" id="629358"/>
    <lineage>
        <taxon>Eukaryota</taxon>
        <taxon>Metazoa</taxon>
        <taxon>Ecdysozoa</taxon>
        <taxon>Arthropoda</taxon>
        <taxon>Hexapoda</taxon>
        <taxon>Insecta</taxon>
        <taxon>Pterygota</taxon>
        <taxon>Neoptera</taxon>
        <taxon>Polyneoptera</taxon>
        <taxon>Phasmatodea</taxon>
        <taxon>Timematodea</taxon>
        <taxon>Timematoidea</taxon>
        <taxon>Timematidae</taxon>
        <taxon>Timema</taxon>
    </lineage>
</organism>
<dbReference type="EMBL" id="OE846556">
    <property type="protein sequence ID" value="CAD7610045.1"/>
    <property type="molecule type" value="Genomic_DNA"/>
</dbReference>
<protein>
    <submittedName>
        <fullName evidence="11">Uncharacterized protein</fullName>
    </submittedName>
</protein>
<dbReference type="GO" id="GO:0009966">
    <property type="term" value="P:regulation of signal transduction"/>
    <property type="evidence" value="ECO:0007669"/>
    <property type="project" value="InterPro"/>
</dbReference>
<gene>
    <name evidence="11" type="ORF">TGEB3V08_LOCUS10648</name>
</gene>
<keyword evidence="8" id="KW-0325">Glycoprotein</keyword>
<evidence type="ECO:0000256" key="7">
    <source>
        <dbReference type="ARBA" id="ARBA00023136"/>
    </source>
</evidence>
<evidence type="ECO:0000256" key="2">
    <source>
        <dbReference type="ARBA" id="ARBA00010260"/>
    </source>
</evidence>
<reference evidence="11" key="1">
    <citation type="submission" date="2020-11" db="EMBL/GenBank/DDBJ databases">
        <authorList>
            <person name="Tran Van P."/>
        </authorList>
    </citation>
    <scope>NUCLEOTIDE SEQUENCE</scope>
</reference>
<proteinExistence type="inferred from homology"/>
<dbReference type="AlphaFoldDB" id="A0A7R9K7Z3"/>
<comment type="subcellular location">
    <subcellularLocation>
        <location evidence="1">Cell membrane</location>
        <topology evidence="1">Lipid-anchor</topology>
        <topology evidence="1">GPI-anchor</topology>
    </subcellularLocation>
</comment>
<evidence type="ECO:0000256" key="1">
    <source>
        <dbReference type="ARBA" id="ARBA00004609"/>
    </source>
</evidence>
<evidence type="ECO:0000256" key="3">
    <source>
        <dbReference type="ARBA" id="ARBA00022475"/>
    </source>
</evidence>
<keyword evidence="5" id="KW-0732">Signal</keyword>
<evidence type="ECO:0000313" key="11">
    <source>
        <dbReference type="EMBL" id="CAD7610045.1"/>
    </source>
</evidence>
<keyword evidence="7" id="KW-0472">Membrane</keyword>
<accession>A0A7R9K7Z3</accession>
<keyword evidence="6" id="KW-0654">Proteoglycan</keyword>
<keyword evidence="4" id="KW-0336">GPI-anchor</keyword>
<keyword evidence="3" id="KW-1003">Cell membrane</keyword>
<comment type="similarity">
    <text evidence="2">Belongs to the glypican family.</text>
</comment>
<keyword evidence="9" id="KW-0357">Heparan sulfate</keyword>
<dbReference type="GO" id="GO:0005886">
    <property type="term" value="C:plasma membrane"/>
    <property type="evidence" value="ECO:0007669"/>
    <property type="project" value="UniProtKB-SubCell"/>
</dbReference>
<dbReference type="GO" id="GO:0098552">
    <property type="term" value="C:side of membrane"/>
    <property type="evidence" value="ECO:0007669"/>
    <property type="project" value="UniProtKB-KW"/>
</dbReference>
<evidence type="ECO:0000256" key="10">
    <source>
        <dbReference type="ARBA" id="ARBA00023288"/>
    </source>
</evidence>
<evidence type="ECO:0000256" key="5">
    <source>
        <dbReference type="ARBA" id="ARBA00022729"/>
    </source>
</evidence>
<dbReference type="InterPro" id="IPR001863">
    <property type="entry name" value="Glypican"/>
</dbReference>
<evidence type="ECO:0000256" key="4">
    <source>
        <dbReference type="ARBA" id="ARBA00022622"/>
    </source>
</evidence>
<name>A0A7R9K7Z3_TIMGE</name>
<sequence>MELGLLFTELLNLSHHGSVPSRTCLTTVLYPVEPGTSPRLTPLSCVPEANLTICESSHSCCTREMEDNLRQLVRRDFQNLLHHNSRTLEGLLVSTASRLQGLLEGSPEKFLELDF</sequence>
<dbReference type="Pfam" id="PF01153">
    <property type="entry name" value="Glypican"/>
    <property type="match status" value="1"/>
</dbReference>
<evidence type="ECO:0000256" key="8">
    <source>
        <dbReference type="ARBA" id="ARBA00023180"/>
    </source>
</evidence>
<evidence type="ECO:0000256" key="9">
    <source>
        <dbReference type="ARBA" id="ARBA00023207"/>
    </source>
</evidence>
<keyword evidence="10" id="KW-0449">Lipoprotein</keyword>
<evidence type="ECO:0000256" key="6">
    <source>
        <dbReference type="ARBA" id="ARBA00022974"/>
    </source>
</evidence>